<dbReference type="Pfam" id="PF02743">
    <property type="entry name" value="dCache_1"/>
    <property type="match status" value="1"/>
</dbReference>
<comment type="similarity">
    <text evidence="8">Belongs to the methyl-accepting chemotaxis (MCP) protein family.</text>
</comment>
<evidence type="ECO:0000313" key="13">
    <source>
        <dbReference type="Proteomes" id="UP000199371"/>
    </source>
</evidence>
<evidence type="ECO:0000259" key="11">
    <source>
        <dbReference type="PROSITE" id="PS50111"/>
    </source>
</evidence>
<dbReference type="SMART" id="SM00283">
    <property type="entry name" value="MA"/>
    <property type="match status" value="1"/>
</dbReference>
<keyword evidence="6 10" id="KW-0472">Membrane</keyword>
<dbReference type="InterPro" id="IPR029151">
    <property type="entry name" value="Sensor-like_sf"/>
</dbReference>
<organism evidence="12 13">
    <name type="scientific">Rheinheimera pacifica</name>
    <dbReference type="NCBI Taxonomy" id="173990"/>
    <lineage>
        <taxon>Bacteria</taxon>
        <taxon>Pseudomonadati</taxon>
        <taxon>Pseudomonadota</taxon>
        <taxon>Gammaproteobacteria</taxon>
        <taxon>Chromatiales</taxon>
        <taxon>Chromatiaceae</taxon>
        <taxon>Rheinheimera</taxon>
    </lineage>
</organism>
<evidence type="ECO:0000256" key="1">
    <source>
        <dbReference type="ARBA" id="ARBA00004651"/>
    </source>
</evidence>
<dbReference type="InterPro" id="IPR033479">
    <property type="entry name" value="dCache_1"/>
</dbReference>
<evidence type="ECO:0000256" key="4">
    <source>
        <dbReference type="ARBA" id="ARBA00022692"/>
    </source>
</evidence>
<feature type="transmembrane region" description="Helical" evidence="10">
    <location>
        <begin position="249"/>
        <end position="268"/>
    </location>
</feature>
<protein>
    <submittedName>
        <fullName evidence="12">Methyl-accepting chemotaxis protein</fullName>
    </submittedName>
</protein>
<dbReference type="Proteomes" id="UP000199371">
    <property type="component" value="Unassembled WGS sequence"/>
</dbReference>
<dbReference type="SUPFAM" id="SSF58104">
    <property type="entry name" value="Methyl-accepting chemotaxis protein (MCP) signaling domain"/>
    <property type="match status" value="1"/>
</dbReference>
<dbReference type="GO" id="GO:0007165">
    <property type="term" value="P:signal transduction"/>
    <property type="evidence" value="ECO:0007669"/>
    <property type="project" value="UniProtKB-KW"/>
</dbReference>
<proteinExistence type="inferred from homology"/>
<comment type="subcellular location">
    <subcellularLocation>
        <location evidence="1">Cell membrane</location>
        <topology evidence="1">Multi-pass membrane protein</topology>
    </subcellularLocation>
</comment>
<dbReference type="PROSITE" id="PS50111">
    <property type="entry name" value="CHEMOTAXIS_TRANSDUC_2"/>
    <property type="match status" value="1"/>
</dbReference>
<accession>A0A1H6NGW8</accession>
<sequence>MFNFWRNMGFGARLTTIMVSLLLVSILVLTSLVFVEYRNSQTRAVVNTLQTTSVLNAEAFTDWLLVRQDEMRYLANLPQSKQLQLDDISTLMLQLAQAQGYYDTIFLVSPAGRGMAGVSFANGQATLLSSTEANDFNVADRDWFKQAVSGQDAFSQPIVSRATGNRISTIAIPVRHNNQIVAVMRGAVQLSTVFSKVNELSHNDYTEIYLLDGEGKAITPVASISDTEQALQTVAADAIRQKQSNVGQYNNAAGTAVIGSYSYIPMLGWGLVLESREQEALSEVQEMLWTLVLISSVVLIIAVVVCISLVRSITRTLGGEPDYTANIVHKVANGDLTADVQLKAGDSSSLLASINLMQQNLRTMLLQIRDYSDQVAAAATELSQINEQTQRGIELQNTEISSSAVAMNQMTASLEEVSRNTQQAADAADAAEKETQQGQRVVSQTVQDLSLLSQEVSRAADIINHLKQDSDRIGSILQVIESIAEQTNLLALNAAIEAARAGETGRGFAVVADEVRTLASRTKDSTTEIQQMIEKLQRGTDNAVQATNKSELATRKTAEQAGKAGEALTCISSAVSLINDTAQQIASATEQQTTVSRDLNKNLHRISDVAYQTADNVTQSTQASESLADLAEQLKGLVAQFRV</sequence>
<dbReference type="GO" id="GO:0005886">
    <property type="term" value="C:plasma membrane"/>
    <property type="evidence" value="ECO:0007669"/>
    <property type="project" value="UniProtKB-SubCell"/>
</dbReference>
<evidence type="ECO:0000256" key="7">
    <source>
        <dbReference type="ARBA" id="ARBA00023224"/>
    </source>
</evidence>
<keyword evidence="2" id="KW-1003">Cell membrane</keyword>
<evidence type="ECO:0000256" key="10">
    <source>
        <dbReference type="SAM" id="Phobius"/>
    </source>
</evidence>
<evidence type="ECO:0000256" key="9">
    <source>
        <dbReference type="PROSITE-ProRule" id="PRU00284"/>
    </source>
</evidence>
<dbReference type="FunFam" id="1.10.287.950:FF:000001">
    <property type="entry name" value="Methyl-accepting chemotaxis sensory transducer"/>
    <property type="match status" value="1"/>
</dbReference>
<dbReference type="Pfam" id="PF00015">
    <property type="entry name" value="MCPsignal"/>
    <property type="match status" value="1"/>
</dbReference>
<keyword evidence="13" id="KW-1185">Reference proteome</keyword>
<dbReference type="CDD" id="cd11386">
    <property type="entry name" value="MCP_signal"/>
    <property type="match status" value="1"/>
</dbReference>
<evidence type="ECO:0000256" key="6">
    <source>
        <dbReference type="ARBA" id="ARBA00023136"/>
    </source>
</evidence>
<dbReference type="OrthoDB" id="9781845at2"/>
<dbReference type="Gene3D" id="3.30.450.20">
    <property type="entry name" value="PAS domain"/>
    <property type="match status" value="1"/>
</dbReference>
<gene>
    <name evidence="12" type="ORF">SAMN05660691_03619</name>
</gene>
<evidence type="ECO:0000256" key="2">
    <source>
        <dbReference type="ARBA" id="ARBA00022475"/>
    </source>
</evidence>
<dbReference type="EMBL" id="FNXF01000018">
    <property type="protein sequence ID" value="SEI09770.1"/>
    <property type="molecule type" value="Genomic_DNA"/>
</dbReference>
<feature type="domain" description="Methyl-accepting transducer" evidence="11">
    <location>
        <begin position="371"/>
        <end position="607"/>
    </location>
</feature>
<dbReference type="Gene3D" id="1.10.287.950">
    <property type="entry name" value="Methyl-accepting chemotaxis protein"/>
    <property type="match status" value="1"/>
</dbReference>
<evidence type="ECO:0000256" key="3">
    <source>
        <dbReference type="ARBA" id="ARBA00022500"/>
    </source>
</evidence>
<dbReference type="CDD" id="cd12914">
    <property type="entry name" value="PDC1_DGC_like"/>
    <property type="match status" value="1"/>
</dbReference>
<dbReference type="PANTHER" id="PTHR32089">
    <property type="entry name" value="METHYL-ACCEPTING CHEMOTAXIS PROTEIN MCPB"/>
    <property type="match status" value="1"/>
</dbReference>
<evidence type="ECO:0000256" key="5">
    <source>
        <dbReference type="ARBA" id="ARBA00022989"/>
    </source>
</evidence>
<keyword evidence="4 10" id="KW-0812">Transmembrane</keyword>
<dbReference type="PANTHER" id="PTHR32089:SF112">
    <property type="entry name" value="LYSOZYME-LIKE PROTEIN-RELATED"/>
    <property type="match status" value="1"/>
</dbReference>
<dbReference type="GO" id="GO:0006935">
    <property type="term" value="P:chemotaxis"/>
    <property type="evidence" value="ECO:0007669"/>
    <property type="project" value="UniProtKB-KW"/>
</dbReference>
<name>A0A1H6NGW8_9GAMM</name>
<feature type="transmembrane region" description="Helical" evidence="10">
    <location>
        <begin position="12"/>
        <end position="35"/>
    </location>
</feature>
<keyword evidence="3" id="KW-0145">Chemotaxis</keyword>
<dbReference type="AlphaFoldDB" id="A0A1H6NGW8"/>
<evidence type="ECO:0000313" key="12">
    <source>
        <dbReference type="EMBL" id="SEI09770.1"/>
    </source>
</evidence>
<evidence type="ECO:0000256" key="8">
    <source>
        <dbReference type="ARBA" id="ARBA00029447"/>
    </source>
</evidence>
<keyword evidence="5 10" id="KW-1133">Transmembrane helix</keyword>
<keyword evidence="7 9" id="KW-0807">Transducer</keyword>
<dbReference type="SUPFAM" id="SSF103190">
    <property type="entry name" value="Sensory domain-like"/>
    <property type="match status" value="1"/>
</dbReference>
<reference evidence="13" key="1">
    <citation type="submission" date="2016-10" db="EMBL/GenBank/DDBJ databases">
        <authorList>
            <person name="Varghese N."/>
            <person name="Submissions S."/>
        </authorList>
    </citation>
    <scope>NUCLEOTIDE SEQUENCE [LARGE SCALE GENOMIC DNA]</scope>
    <source>
        <strain evidence="13">DSM 17616</strain>
    </source>
</reference>
<dbReference type="InterPro" id="IPR004089">
    <property type="entry name" value="MCPsignal_dom"/>
</dbReference>
<feature type="transmembrane region" description="Helical" evidence="10">
    <location>
        <begin position="288"/>
        <end position="310"/>
    </location>
</feature>
<dbReference type="STRING" id="173990.SAMN05660691_03619"/>
<dbReference type="RefSeq" id="WP_092796291.1">
    <property type="nucleotide sequence ID" value="NZ_FNXF01000018.1"/>
</dbReference>